<dbReference type="EC" id="5.6.2.4" evidence="9"/>
<name>A0A2T3AYA9_AMORE</name>
<evidence type="ECO:0000313" key="16">
    <source>
        <dbReference type="Proteomes" id="UP000241818"/>
    </source>
</evidence>
<evidence type="ECO:0000256" key="12">
    <source>
        <dbReference type="SAM" id="MobiDB-lite"/>
    </source>
</evidence>
<dbReference type="PROSITE" id="PS51198">
    <property type="entry name" value="UVRD_HELICASE_ATP_BIND"/>
    <property type="match status" value="1"/>
</dbReference>
<keyword evidence="6" id="KW-0238">DNA-binding</keyword>
<dbReference type="AlphaFoldDB" id="A0A2T3AYA9"/>
<evidence type="ECO:0000256" key="11">
    <source>
        <dbReference type="PROSITE-ProRule" id="PRU00560"/>
    </source>
</evidence>
<dbReference type="Gene3D" id="3.40.50.300">
    <property type="entry name" value="P-loop containing nucleotide triphosphate hydrolases"/>
    <property type="match status" value="2"/>
</dbReference>
<evidence type="ECO:0000256" key="5">
    <source>
        <dbReference type="ARBA" id="ARBA00022840"/>
    </source>
</evidence>
<feature type="region of interest" description="Disordered" evidence="12">
    <location>
        <begin position="802"/>
        <end position="891"/>
    </location>
</feature>
<feature type="compositionally biased region" description="Polar residues" evidence="12">
    <location>
        <begin position="724"/>
        <end position="735"/>
    </location>
</feature>
<feature type="domain" description="UvrD-like helicase C-terminal" evidence="14">
    <location>
        <begin position="287"/>
        <end position="595"/>
    </location>
</feature>
<evidence type="ECO:0000313" key="15">
    <source>
        <dbReference type="EMBL" id="PSS15031.1"/>
    </source>
</evidence>
<dbReference type="OrthoDB" id="1470711at2759"/>
<feature type="domain" description="UvrD-like helicase ATP-binding" evidence="13">
    <location>
        <begin position="8"/>
        <end position="286"/>
    </location>
</feature>
<evidence type="ECO:0000259" key="14">
    <source>
        <dbReference type="PROSITE" id="PS51217"/>
    </source>
</evidence>
<dbReference type="PROSITE" id="PS51217">
    <property type="entry name" value="UVRD_HELICASE_CTER"/>
    <property type="match status" value="1"/>
</dbReference>
<dbReference type="GO" id="GO:0000725">
    <property type="term" value="P:recombinational repair"/>
    <property type="evidence" value="ECO:0007669"/>
    <property type="project" value="TreeGrafter"/>
</dbReference>
<evidence type="ECO:0000256" key="4">
    <source>
        <dbReference type="ARBA" id="ARBA00022806"/>
    </source>
</evidence>
<keyword evidence="4 11" id="KW-0347">Helicase</keyword>
<keyword evidence="5 11" id="KW-0067">ATP-binding</keyword>
<dbReference type="InterPro" id="IPR000212">
    <property type="entry name" value="DNA_helicase_UvrD/REP"/>
</dbReference>
<dbReference type="Gene3D" id="1.10.10.160">
    <property type="match status" value="1"/>
</dbReference>
<dbReference type="Pfam" id="PF13361">
    <property type="entry name" value="UvrD_C"/>
    <property type="match status" value="1"/>
</dbReference>
<comment type="catalytic activity">
    <reaction evidence="10">
        <text>ATP + H2O = ADP + phosphate + H(+)</text>
        <dbReference type="Rhea" id="RHEA:13065"/>
        <dbReference type="ChEBI" id="CHEBI:15377"/>
        <dbReference type="ChEBI" id="CHEBI:15378"/>
        <dbReference type="ChEBI" id="CHEBI:30616"/>
        <dbReference type="ChEBI" id="CHEBI:43474"/>
        <dbReference type="ChEBI" id="CHEBI:456216"/>
        <dbReference type="EC" id="5.6.2.4"/>
    </reaction>
</comment>
<dbReference type="CDD" id="cd18807">
    <property type="entry name" value="SF1_C_UvrD"/>
    <property type="match status" value="1"/>
</dbReference>
<keyword evidence="7" id="KW-0413">Isomerase</keyword>
<keyword evidence="16" id="KW-1185">Reference proteome</keyword>
<dbReference type="Pfam" id="PF00580">
    <property type="entry name" value="UvrD-helicase"/>
    <property type="match status" value="1"/>
</dbReference>
<dbReference type="Gene3D" id="1.10.486.10">
    <property type="entry name" value="PCRA, domain 4"/>
    <property type="match status" value="1"/>
</dbReference>
<reference evidence="15 16" key="1">
    <citation type="journal article" date="2018" name="New Phytol.">
        <title>Comparative genomics and transcriptomics depict ericoid mycorrhizal fungi as versatile saprotrophs and plant mutualists.</title>
        <authorList>
            <person name="Martino E."/>
            <person name="Morin E."/>
            <person name="Grelet G.A."/>
            <person name="Kuo A."/>
            <person name="Kohler A."/>
            <person name="Daghino S."/>
            <person name="Barry K.W."/>
            <person name="Cichocki N."/>
            <person name="Clum A."/>
            <person name="Dockter R.B."/>
            <person name="Hainaut M."/>
            <person name="Kuo R.C."/>
            <person name="LaButti K."/>
            <person name="Lindahl B.D."/>
            <person name="Lindquist E.A."/>
            <person name="Lipzen A."/>
            <person name="Khouja H.R."/>
            <person name="Magnuson J."/>
            <person name="Murat C."/>
            <person name="Ohm R.A."/>
            <person name="Singer S.W."/>
            <person name="Spatafora J.W."/>
            <person name="Wang M."/>
            <person name="Veneault-Fourrey C."/>
            <person name="Henrissat B."/>
            <person name="Grigoriev I.V."/>
            <person name="Martin F.M."/>
            <person name="Perotto S."/>
        </authorList>
    </citation>
    <scope>NUCLEOTIDE SEQUENCE [LARGE SCALE GENOMIC DNA]</scope>
    <source>
        <strain evidence="15 16">ATCC 22711</strain>
    </source>
</reference>
<dbReference type="Proteomes" id="UP000241818">
    <property type="component" value="Unassembled WGS sequence"/>
</dbReference>
<evidence type="ECO:0000256" key="8">
    <source>
        <dbReference type="ARBA" id="ARBA00034617"/>
    </source>
</evidence>
<dbReference type="GO" id="GO:0043138">
    <property type="term" value="F:3'-5' DNA helicase activity"/>
    <property type="evidence" value="ECO:0007669"/>
    <property type="project" value="UniProtKB-EC"/>
</dbReference>
<evidence type="ECO:0000256" key="10">
    <source>
        <dbReference type="ARBA" id="ARBA00048988"/>
    </source>
</evidence>
<dbReference type="GO" id="GO:0005524">
    <property type="term" value="F:ATP binding"/>
    <property type="evidence" value="ECO:0007669"/>
    <property type="project" value="UniProtKB-UniRule"/>
</dbReference>
<dbReference type="FunFam" id="1.10.486.10:FF:000011">
    <property type="entry name" value="ATP-depentend DNA helicase, putative"/>
    <property type="match status" value="1"/>
</dbReference>
<comment type="similarity">
    <text evidence="1">Belongs to the helicase family. UvrD subfamily.</text>
</comment>
<dbReference type="GO" id="GO:0005634">
    <property type="term" value="C:nucleus"/>
    <property type="evidence" value="ECO:0007669"/>
    <property type="project" value="TreeGrafter"/>
</dbReference>
<organism evidence="15 16">
    <name type="scientific">Amorphotheca resinae ATCC 22711</name>
    <dbReference type="NCBI Taxonomy" id="857342"/>
    <lineage>
        <taxon>Eukaryota</taxon>
        <taxon>Fungi</taxon>
        <taxon>Dikarya</taxon>
        <taxon>Ascomycota</taxon>
        <taxon>Pezizomycotina</taxon>
        <taxon>Leotiomycetes</taxon>
        <taxon>Helotiales</taxon>
        <taxon>Amorphothecaceae</taxon>
        <taxon>Amorphotheca</taxon>
    </lineage>
</organism>
<feature type="region of interest" description="Disordered" evidence="12">
    <location>
        <begin position="145"/>
        <end position="165"/>
    </location>
</feature>
<dbReference type="InParanoid" id="A0A2T3AYA9"/>
<dbReference type="GeneID" id="36570843"/>
<dbReference type="GO" id="GO:0016787">
    <property type="term" value="F:hydrolase activity"/>
    <property type="evidence" value="ECO:0007669"/>
    <property type="project" value="UniProtKB-UniRule"/>
</dbReference>
<evidence type="ECO:0000256" key="6">
    <source>
        <dbReference type="ARBA" id="ARBA00023125"/>
    </source>
</evidence>
<dbReference type="SUPFAM" id="SSF52540">
    <property type="entry name" value="P-loop containing nucleoside triphosphate hydrolases"/>
    <property type="match status" value="1"/>
</dbReference>
<evidence type="ECO:0000256" key="9">
    <source>
        <dbReference type="ARBA" id="ARBA00034808"/>
    </source>
</evidence>
<dbReference type="InterPro" id="IPR027417">
    <property type="entry name" value="P-loop_NTPase"/>
</dbReference>
<comment type="catalytic activity">
    <reaction evidence="8">
        <text>Couples ATP hydrolysis with the unwinding of duplex DNA by translocating in the 3'-5' direction.</text>
        <dbReference type="EC" id="5.6.2.4"/>
    </reaction>
</comment>
<dbReference type="InterPro" id="IPR014017">
    <property type="entry name" value="DNA_helicase_UvrD-like_C"/>
</dbReference>
<dbReference type="EMBL" id="KZ679013">
    <property type="protein sequence ID" value="PSS15031.1"/>
    <property type="molecule type" value="Genomic_DNA"/>
</dbReference>
<feature type="region of interest" description="Disordered" evidence="12">
    <location>
        <begin position="897"/>
        <end position="916"/>
    </location>
</feature>
<dbReference type="PANTHER" id="PTHR11070">
    <property type="entry name" value="UVRD / RECB / PCRA DNA HELICASE FAMILY MEMBER"/>
    <property type="match status" value="1"/>
</dbReference>
<sequence>MTTDDLLANLNPSQHAAVSSFADTLAILAGPGSGKTHTLTSRTAWLLAQGLQPWNVIVATFTVKAAREMKERIGKLIGNGLESKLILGTFHSIARRYLTRYGHMIGIQKDFGIADSADSLAIIKRIVKRHDFTIDPKVARSRISGRKAKGNGYNDEGSGVSSKGPKKSVEAQEFECCYNEYEAALQRSNLLDYDDLLLRCVDLLRKYPSCVSNVEAVLIDEFQDTNVVQFDLMRLFASQRKRITIVGDPDQSIYGFRAAEIKNYKRMLHQYPDTVTIALEENYRSSGAILLAALSVIEQDSSRVEKSLMPTHTVGTRPVLRKLSNAHQEAEWIVTEIQRCMGMTGDLLDLNDIAILLRSASLSRHIESALGKAGIPYRMVGGLRFYDRVEVKTILDYLRVINQPDNNDALSRVINTPSRRIGEATIRALLEEADQSKITLWSLILGAVQGRGATKTKLAKLTEKGISEFVNIILTARKKISDLENPISTVELIKFICKQTDYENWLKDHHADVHGARWDNVQELITQAGDFQDLVAAGYEDESLPEIDGLEQGEESGHLSRFLANVALASEVKHDEDGGPGTAQITISTIHAAKGLEWPVVFIPATYQGSIPHSRSEDSNEERRLLYVAMTRAKALLYMSIPLKNSQGEETTLSPFLSPPSLAPLLDQRGPSLQSSTIQSISQILRRPLPSAESISKSAADLYSMEDDLFPVGGEDIDMDNESRYSTNWNPSYTRGQKPAKRQKIELGRSTSNVVDTKSAFEGYRTTMDRASSFTVGSMNCKTSFVSAGSLPVLSEQSINRTVSTGRVEDTQNTSKTKASGSGRQTGKGMDGQGTLLGFLGKPEPRTLKRLAPSNDGSAHLAEHKHGSEPSFMSRDTHKPRLPSSTEPVGISPALAKHRLGAGQTIRPKPVLDDEQHKRNDYVFLSSSPPRPDSSTLEQKTIQAEAPTDAGVKPASRPLLRPATTMHMTSVSTVQSGGHRKTLGVKRSMAGWSSQKGKGFVPPTMKRPG</sequence>
<dbReference type="PANTHER" id="PTHR11070:SF2">
    <property type="entry name" value="ATP-DEPENDENT DNA HELICASE SRS2"/>
    <property type="match status" value="1"/>
</dbReference>
<evidence type="ECO:0000256" key="3">
    <source>
        <dbReference type="ARBA" id="ARBA00022801"/>
    </source>
</evidence>
<dbReference type="GO" id="GO:0003677">
    <property type="term" value="F:DNA binding"/>
    <property type="evidence" value="ECO:0007669"/>
    <property type="project" value="UniProtKB-KW"/>
</dbReference>
<protein>
    <recommendedName>
        <fullName evidence="9">DNA 3'-5' helicase</fullName>
        <ecNumber evidence="9">5.6.2.4</ecNumber>
    </recommendedName>
</protein>
<evidence type="ECO:0000256" key="1">
    <source>
        <dbReference type="ARBA" id="ARBA00009922"/>
    </source>
</evidence>
<feature type="region of interest" description="Disordered" evidence="12">
    <location>
        <begin position="986"/>
        <end position="1009"/>
    </location>
</feature>
<feature type="region of interest" description="Disordered" evidence="12">
    <location>
        <begin position="721"/>
        <end position="742"/>
    </location>
</feature>
<evidence type="ECO:0000256" key="7">
    <source>
        <dbReference type="ARBA" id="ARBA00023235"/>
    </source>
</evidence>
<dbReference type="STRING" id="857342.A0A2T3AYA9"/>
<dbReference type="InterPro" id="IPR014016">
    <property type="entry name" value="UvrD-like_ATP-bd"/>
</dbReference>
<dbReference type="RefSeq" id="XP_024719630.1">
    <property type="nucleotide sequence ID" value="XM_024862762.1"/>
</dbReference>
<dbReference type="InterPro" id="IPR013986">
    <property type="entry name" value="DExx_box_DNA_helicase_dom_sf"/>
</dbReference>
<gene>
    <name evidence="15" type="ORF">M430DRAFT_142380</name>
</gene>
<keyword evidence="3 11" id="KW-0378">Hydrolase</keyword>
<evidence type="ECO:0000256" key="2">
    <source>
        <dbReference type="ARBA" id="ARBA00022741"/>
    </source>
</evidence>
<proteinExistence type="inferred from homology"/>
<evidence type="ECO:0000259" key="13">
    <source>
        <dbReference type="PROSITE" id="PS51198"/>
    </source>
</evidence>
<accession>A0A2T3AYA9</accession>
<feature type="binding site" evidence="11">
    <location>
        <begin position="29"/>
        <end position="36"/>
    </location>
    <ligand>
        <name>ATP</name>
        <dbReference type="ChEBI" id="CHEBI:30616"/>
    </ligand>
</feature>
<dbReference type="CDD" id="cd17932">
    <property type="entry name" value="DEXQc_UvrD"/>
    <property type="match status" value="1"/>
</dbReference>
<keyword evidence="2 11" id="KW-0547">Nucleotide-binding</keyword>
<dbReference type="FunCoup" id="A0A2T3AYA9">
    <property type="interactions" value="213"/>
</dbReference>
<feature type="compositionally biased region" description="Polar residues" evidence="12">
    <location>
        <begin position="802"/>
        <end position="823"/>
    </location>
</feature>